<feature type="repeat" description="RCC1" evidence="1">
    <location>
        <begin position="233"/>
        <end position="308"/>
    </location>
</feature>
<dbReference type="PRINTS" id="PR00633">
    <property type="entry name" value="RCCNDNSATION"/>
</dbReference>
<dbReference type="SUPFAM" id="SSF50985">
    <property type="entry name" value="RCC1/BLIP-II"/>
    <property type="match status" value="1"/>
</dbReference>
<organism evidence="3">
    <name type="scientific">Zeugodacus cucurbitae</name>
    <name type="common">Melon fruit fly</name>
    <name type="synonym">Bactrocera cucurbitae</name>
    <dbReference type="NCBI Taxonomy" id="28588"/>
    <lineage>
        <taxon>Eukaryota</taxon>
        <taxon>Metazoa</taxon>
        <taxon>Ecdysozoa</taxon>
        <taxon>Arthropoda</taxon>
        <taxon>Hexapoda</taxon>
        <taxon>Insecta</taxon>
        <taxon>Pterygota</taxon>
        <taxon>Neoptera</taxon>
        <taxon>Endopterygota</taxon>
        <taxon>Diptera</taxon>
        <taxon>Brachycera</taxon>
        <taxon>Muscomorpha</taxon>
        <taxon>Tephritoidea</taxon>
        <taxon>Tephritidae</taxon>
        <taxon>Zeugodacus</taxon>
        <taxon>Zeugodacus</taxon>
    </lineage>
</organism>
<dbReference type="EMBL" id="GBXI01011463">
    <property type="protein sequence ID" value="JAD02829.1"/>
    <property type="molecule type" value="Transcribed_RNA"/>
</dbReference>
<dbReference type="PROSITE" id="PS50012">
    <property type="entry name" value="RCC1_3"/>
    <property type="match status" value="3"/>
</dbReference>
<reference evidence="3" key="1">
    <citation type="submission" date="2014-11" db="EMBL/GenBank/DDBJ databases">
        <authorList>
            <person name="Geib S."/>
        </authorList>
    </citation>
    <scope>NUCLEOTIDE SEQUENCE</scope>
</reference>
<reference evidence="3" key="2">
    <citation type="journal article" date="2015" name="Gigascience">
        <title>Reconstructing a comprehensive transcriptome assembly of a white-pupal translocated strain of the pest fruit fly Bactrocera cucurbitae.</title>
        <authorList>
            <person name="Sim S.B."/>
            <person name="Calla B."/>
            <person name="Hall B."/>
            <person name="DeRego T."/>
            <person name="Geib S.M."/>
        </authorList>
    </citation>
    <scope>NUCLEOTIDE SEQUENCE</scope>
</reference>
<evidence type="ECO:0000256" key="2">
    <source>
        <dbReference type="SAM" id="MobiDB-lite"/>
    </source>
</evidence>
<dbReference type="InterPro" id="IPR009091">
    <property type="entry name" value="RCC1/BLIP-II"/>
</dbReference>
<feature type="repeat" description="RCC1" evidence="1">
    <location>
        <begin position="129"/>
        <end position="180"/>
    </location>
</feature>
<dbReference type="PANTHER" id="PTHR46207:SF1">
    <property type="entry name" value="PROTEIN RCC2"/>
    <property type="match status" value="1"/>
</dbReference>
<dbReference type="GO" id="GO:0031267">
    <property type="term" value="F:small GTPase binding"/>
    <property type="evidence" value="ECO:0007669"/>
    <property type="project" value="TreeGrafter"/>
</dbReference>
<feature type="repeat" description="RCC1" evidence="1">
    <location>
        <begin position="181"/>
        <end position="232"/>
    </location>
</feature>
<dbReference type="Gene3D" id="2.130.10.30">
    <property type="entry name" value="Regulator of chromosome condensation 1/beta-lactamase-inhibitor protein II"/>
    <property type="match status" value="1"/>
</dbReference>
<dbReference type="GO" id="GO:0016020">
    <property type="term" value="C:membrane"/>
    <property type="evidence" value="ECO:0007669"/>
    <property type="project" value="TreeGrafter"/>
</dbReference>
<gene>
    <name evidence="3" type="primary">rcc2_2</name>
    <name evidence="3" type="ORF">g.10802</name>
</gene>
<dbReference type="PROSITE" id="PS00626">
    <property type="entry name" value="RCC1_2"/>
    <property type="match status" value="1"/>
</dbReference>
<proteinExistence type="predicted"/>
<feature type="compositionally biased region" description="Acidic residues" evidence="2">
    <location>
        <begin position="24"/>
        <end position="33"/>
    </location>
</feature>
<feature type="region of interest" description="Disordered" evidence="2">
    <location>
        <begin position="1"/>
        <end position="54"/>
    </location>
</feature>
<dbReference type="InterPro" id="IPR000408">
    <property type="entry name" value="Reg_chr_condens"/>
</dbReference>
<name>A0A0A1WUW5_ZEUCU</name>
<dbReference type="Pfam" id="PF00415">
    <property type="entry name" value="RCC1"/>
    <property type="match status" value="3"/>
</dbReference>
<accession>A0A0A1WUW5</accession>
<sequence>MSAKRKAGGNGNGPNKRRPKKQEIEDDLSDASSDEVQSTSNQVEVLIPHDDLDPPSKLPEDLLLSLDKTPGKMLIAGMVTWDLTGKRDRKNVVKVRPNLYSFHRFSDEKYRYCATGPSSAHTLLINMDRKALSFGRNPSGQLGLSDVKICEQPTLVPGLEKFNIVQVACGRHHSLFLTDTGTVYACGENKPGQCGIGNTLPVVNKPTPINYQGPPIIRIGCGAEFSVILDIKGNLHTFGLPEYGQLGHNTDAKYFVNANKLSFHFETSPKKVVLYIEKNKEGHVTPVDNVQIVDFACGNNHTVSVTTTKISIIGTIINWNL</sequence>
<dbReference type="PANTHER" id="PTHR46207">
    <property type="entry name" value="PROTEIN RCC2"/>
    <property type="match status" value="1"/>
</dbReference>
<evidence type="ECO:0000313" key="3">
    <source>
        <dbReference type="EMBL" id="JAD02829.1"/>
    </source>
</evidence>
<dbReference type="AlphaFoldDB" id="A0A0A1WUW5"/>
<dbReference type="InterPro" id="IPR028641">
    <property type="entry name" value="RCC2"/>
</dbReference>
<evidence type="ECO:0000256" key="1">
    <source>
        <dbReference type="PROSITE-ProRule" id="PRU00235"/>
    </source>
</evidence>
<feature type="compositionally biased region" description="Polar residues" evidence="2">
    <location>
        <begin position="34"/>
        <end position="43"/>
    </location>
</feature>
<protein>
    <submittedName>
        <fullName evidence="3">Protein RCC2 homolog</fullName>
    </submittedName>
</protein>